<dbReference type="STRING" id="5466.A0A4R8RBN9"/>
<comment type="caution">
    <text evidence="2">The sequence shown here is derived from an EMBL/GenBank/DDBJ whole genome shotgun (WGS) entry which is preliminary data.</text>
</comment>
<proteinExistence type="predicted"/>
<organism evidence="2 3">
    <name type="scientific">Colletotrichum trifolii</name>
    <dbReference type="NCBI Taxonomy" id="5466"/>
    <lineage>
        <taxon>Eukaryota</taxon>
        <taxon>Fungi</taxon>
        <taxon>Dikarya</taxon>
        <taxon>Ascomycota</taxon>
        <taxon>Pezizomycotina</taxon>
        <taxon>Sordariomycetes</taxon>
        <taxon>Hypocreomycetidae</taxon>
        <taxon>Glomerellales</taxon>
        <taxon>Glomerellaceae</taxon>
        <taxon>Colletotrichum</taxon>
        <taxon>Colletotrichum orbiculare species complex</taxon>
    </lineage>
</organism>
<keyword evidence="3" id="KW-1185">Reference proteome</keyword>
<reference evidence="2 3" key="1">
    <citation type="submission" date="2018-12" db="EMBL/GenBank/DDBJ databases">
        <title>Genome sequence and assembly of Colletotrichum trifolii.</title>
        <authorList>
            <person name="Gan P."/>
            <person name="Shirasu K."/>
        </authorList>
    </citation>
    <scope>NUCLEOTIDE SEQUENCE [LARGE SCALE GENOMIC DNA]</scope>
    <source>
        <strain evidence="2 3">543-2</strain>
    </source>
</reference>
<feature type="transmembrane region" description="Helical" evidence="1">
    <location>
        <begin position="161"/>
        <end position="183"/>
    </location>
</feature>
<evidence type="ECO:0000313" key="2">
    <source>
        <dbReference type="EMBL" id="TDZ53801.1"/>
    </source>
</evidence>
<dbReference type="EMBL" id="RYZW01000066">
    <property type="protein sequence ID" value="TDZ53801.1"/>
    <property type="molecule type" value="Genomic_DNA"/>
</dbReference>
<protein>
    <submittedName>
        <fullName evidence="2">Uncharacterized protein</fullName>
    </submittedName>
</protein>
<feature type="transmembrane region" description="Helical" evidence="1">
    <location>
        <begin position="21"/>
        <end position="41"/>
    </location>
</feature>
<sequence>MDGLRSSSAIYTNHQIDASSLILLAIVITLTVISSKNQGFVTIPSQNVSASTTLATTNHSVDSSISFDLGILWTSIPSFLFTLFAAYWGWIATAVCDRQPFIELTKPSGADASASVLLDYRFVPIYWRGWSAFRRSQATVGSTVLLALFPTYLIQPLSARLFAPQTVLLTNSVPLAFAARYYASRMGANMDWRPIMSAVAVTKPYNGGRIPWTDEQRAYRPFRAAAVTDGNARVKANTSASSTSGTITMTGKDRGCDFEQEFGVPSS</sequence>
<name>A0A4R8RBN9_COLTR</name>
<evidence type="ECO:0000313" key="3">
    <source>
        <dbReference type="Proteomes" id="UP000295703"/>
    </source>
</evidence>
<keyword evidence="1" id="KW-0812">Transmembrane</keyword>
<dbReference type="AlphaFoldDB" id="A0A4R8RBN9"/>
<dbReference type="InterPro" id="IPR021840">
    <property type="entry name" value="DUF3433"/>
</dbReference>
<feature type="transmembrane region" description="Helical" evidence="1">
    <location>
        <begin position="138"/>
        <end position="155"/>
    </location>
</feature>
<dbReference type="Proteomes" id="UP000295703">
    <property type="component" value="Unassembled WGS sequence"/>
</dbReference>
<dbReference type="Pfam" id="PF11915">
    <property type="entry name" value="DUF3433"/>
    <property type="match status" value="1"/>
</dbReference>
<keyword evidence="1" id="KW-0472">Membrane</keyword>
<keyword evidence="1" id="KW-1133">Transmembrane helix</keyword>
<evidence type="ECO:0000256" key="1">
    <source>
        <dbReference type="SAM" id="Phobius"/>
    </source>
</evidence>
<accession>A0A4R8RBN9</accession>
<feature type="transmembrane region" description="Helical" evidence="1">
    <location>
        <begin position="70"/>
        <end position="90"/>
    </location>
</feature>
<gene>
    <name evidence="2" type="ORF">CTRI78_v006742</name>
</gene>